<evidence type="ECO:0000313" key="6">
    <source>
        <dbReference type="Proteomes" id="UP001227230"/>
    </source>
</evidence>
<dbReference type="Gene3D" id="3.80.10.10">
    <property type="entry name" value="Ribonuclease Inhibitor"/>
    <property type="match status" value="3"/>
</dbReference>
<keyword evidence="2" id="KW-0677">Repeat</keyword>
<dbReference type="Pfam" id="PF01582">
    <property type="entry name" value="TIR"/>
    <property type="match status" value="1"/>
</dbReference>
<evidence type="ECO:0000256" key="2">
    <source>
        <dbReference type="ARBA" id="ARBA00022737"/>
    </source>
</evidence>
<organism evidence="5 6">
    <name type="scientific">Vitis vinifera</name>
    <name type="common">Grape</name>
    <dbReference type="NCBI Taxonomy" id="29760"/>
    <lineage>
        <taxon>Eukaryota</taxon>
        <taxon>Viridiplantae</taxon>
        <taxon>Streptophyta</taxon>
        <taxon>Embryophyta</taxon>
        <taxon>Tracheophyta</taxon>
        <taxon>Spermatophyta</taxon>
        <taxon>Magnoliopsida</taxon>
        <taxon>eudicotyledons</taxon>
        <taxon>Gunneridae</taxon>
        <taxon>Pentapetalae</taxon>
        <taxon>rosids</taxon>
        <taxon>Vitales</taxon>
        <taxon>Vitaceae</taxon>
        <taxon>Viteae</taxon>
        <taxon>Vitis</taxon>
    </lineage>
</organism>
<dbReference type="SUPFAM" id="SSF52540">
    <property type="entry name" value="P-loop containing nucleoside triphosphate hydrolases"/>
    <property type="match status" value="1"/>
</dbReference>
<sequence>MAFANPQSQRASFSSISTPGWNYDVFLSFMGEDTCHKFADHLYRALNQKGVRTFRDNEELGRGEDIAPELLKAIEESRICLIVLLENYARSKWCLDELAKIMDCRQKMAKLVFPIFYHVEPFHVRGQTGSYEEAFEMHEKNADQEGMQKIQRWRKALTMVANISGWILQNGPEAHVIEEITSTVWKSLNQEFLHVEKNLVGMDQRRASSTCTSIGSWDYEVFLSFKGEDTRYNFTDHLYVALFRKGFIPLDWMRSGEKTLHQLFLKLLRSQGASLWFSQNALPTPDGVWTNWRGSWSAGTKMEKSEVDYIEDITCVILMRFSHKLLHVDKNLIGMDYHLEEMEEIFPQMMDSISNDVRMVGIYGLGGIGKTTIAKVLYNRISAQFMITTFIANAKEDSKSQGLLHLQKQLLHDILPRRKNFISTVDEGIHMIKDRLCFKKVLLVLDDVDDLNQLEALAGDHNWFGPGSRIIVTTRDKHLLEVHEVDTLYEAKKLYHKEVVELFCWNAFKQNHPKEEYETVSNFVVHYVNGLPLGLKVLGCFLYGKTIRQWESELHKLEWEPNQEIQCVLKRSYDELDCTQHIFLDVACFFNGEDKDSVTRILEACKFYAESGMRVLGDKCLISIVDNKIWMHDLLQQMGQHIVGQEFPEEPGKWSRLWFPDVVSRVLTRKMGTEAIKGILLNLSIPKPIHVTTESFAMMKNLSLLKIYSDYEFASMREHSKVKLSKDFEFSSYELRYLYWQGYPLESLPSSFYAEDLVELDMCYSSLKQLWESDMLLEKLNTIRLSCCQHLIEIPDISVSAPNLEKLTLDGCSSLVKVHPSIGKLSKLILLNLKNCKKLRSFLSIINMEALEILNLSDCSELKKFPDIQGNMEHLLELYLASTAIEELPSSVEHLTGLVLLDLKRCKNLKSLPTSVCKLESLEYLFPSGCSKLENFPEMMEDMENLKELLLDGTSIEGLPSSIDRLKVLVLLNLRNCKNLVSLPKGMCTLTSLETLIVSGCSQLNNLPKNLGSLQHLAQPHADGTAITQPPDSIVLLRNLKVLIYPGCKRLAPTSLGSLFSFWLLHRNGSNGISLRLPSGFSCFMSFTNLDLSDCKLIEGAIPNSICSLISLKKLDLSRNDFLSTPAGISELTSLKDLRLGQYQSLTEIPKLPPSVRDIHPHNCTALLPGPSSSNDNVVKGHQEMAPHQIEARLDQHE</sequence>
<dbReference type="InterPro" id="IPR000157">
    <property type="entry name" value="TIR_dom"/>
</dbReference>
<name>A0ABY9DTV3_VITVI</name>
<dbReference type="InterPro" id="IPR042197">
    <property type="entry name" value="Apaf_helical"/>
</dbReference>
<evidence type="ECO:0000256" key="1">
    <source>
        <dbReference type="ARBA" id="ARBA00022614"/>
    </source>
</evidence>
<dbReference type="Proteomes" id="UP001227230">
    <property type="component" value="Chromosome 18"/>
</dbReference>
<evidence type="ECO:0000256" key="3">
    <source>
        <dbReference type="ARBA" id="ARBA00022821"/>
    </source>
</evidence>
<dbReference type="Pfam" id="PF23282">
    <property type="entry name" value="WHD_ROQ1"/>
    <property type="match status" value="1"/>
</dbReference>
<evidence type="ECO:0000259" key="4">
    <source>
        <dbReference type="PROSITE" id="PS50104"/>
    </source>
</evidence>
<dbReference type="InterPro" id="IPR032675">
    <property type="entry name" value="LRR_dom_sf"/>
</dbReference>
<dbReference type="PRINTS" id="PR00364">
    <property type="entry name" value="DISEASERSIST"/>
</dbReference>
<dbReference type="InterPro" id="IPR055414">
    <property type="entry name" value="LRR_R13L4/SHOC2-like"/>
</dbReference>
<dbReference type="InterPro" id="IPR002182">
    <property type="entry name" value="NB-ARC"/>
</dbReference>
<dbReference type="InterPro" id="IPR044974">
    <property type="entry name" value="Disease_R_plants"/>
</dbReference>
<dbReference type="Gene3D" id="3.40.50.300">
    <property type="entry name" value="P-loop containing nucleotide triphosphate hydrolases"/>
    <property type="match status" value="1"/>
</dbReference>
<evidence type="ECO:0000313" key="5">
    <source>
        <dbReference type="EMBL" id="WKA11149.1"/>
    </source>
</evidence>
<protein>
    <recommendedName>
        <fullName evidence="4">TIR domain-containing protein</fullName>
    </recommendedName>
</protein>
<keyword evidence="1" id="KW-0433">Leucine-rich repeat</keyword>
<dbReference type="SUPFAM" id="SSF52200">
    <property type="entry name" value="Toll/Interleukin receptor TIR domain"/>
    <property type="match status" value="2"/>
</dbReference>
<accession>A0ABY9DTV3</accession>
<dbReference type="SMART" id="SM00255">
    <property type="entry name" value="TIR"/>
    <property type="match status" value="1"/>
</dbReference>
<dbReference type="InterPro" id="IPR058192">
    <property type="entry name" value="WHD_ROQ1-like"/>
</dbReference>
<keyword evidence="3" id="KW-0611">Plant defense</keyword>
<dbReference type="InterPro" id="IPR027417">
    <property type="entry name" value="P-loop_NTPase"/>
</dbReference>
<gene>
    <name evidence="5" type="ORF">VitviT2T_028676</name>
</gene>
<dbReference type="SUPFAM" id="SSF52047">
    <property type="entry name" value="RNI-like"/>
    <property type="match status" value="1"/>
</dbReference>
<dbReference type="SMART" id="SM00369">
    <property type="entry name" value="LRR_TYP"/>
    <property type="match status" value="4"/>
</dbReference>
<dbReference type="PANTHER" id="PTHR11017:SF570">
    <property type="entry name" value="DISEASE RESISTANCE PROTEIN (TIR-NBS CLASS)-RELATED"/>
    <property type="match status" value="1"/>
</dbReference>
<dbReference type="PROSITE" id="PS50104">
    <property type="entry name" value="TIR"/>
    <property type="match status" value="1"/>
</dbReference>
<keyword evidence="6" id="KW-1185">Reference proteome</keyword>
<dbReference type="Gene3D" id="1.10.8.430">
    <property type="entry name" value="Helical domain of apoptotic protease-activating factors"/>
    <property type="match status" value="1"/>
</dbReference>
<dbReference type="PANTHER" id="PTHR11017">
    <property type="entry name" value="LEUCINE-RICH REPEAT-CONTAINING PROTEIN"/>
    <property type="match status" value="1"/>
</dbReference>
<dbReference type="Pfam" id="PF00931">
    <property type="entry name" value="NB-ARC"/>
    <property type="match status" value="1"/>
</dbReference>
<dbReference type="Pfam" id="PF23598">
    <property type="entry name" value="LRR_14"/>
    <property type="match status" value="1"/>
</dbReference>
<reference evidence="5 6" key="1">
    <citation type="journal article" date="2023" name="Hortic Res">
        <title>The complete reference genome for grapevine (Vitis vinifera L.) genetics and breeding.</title>
        <authorList>
            <person name="Shi X."/>
            <person name="Cao S."/>
            <person name="Wang X."/>
            <person name="Huang S."/>
            <person name="Wang Y."/>
            <person name="Liu Z."/>
            <person name="Liu W."/>
            <person name="Leng X."/>
            <person name="Peng Y."/>
            <person name="Wang N."/>
            <person name="Wang Y."/>
            <person name="Ma Z."/>
            <person name="Xu X."/>
            <person name="Zhang F."/>
            <person name="Xue H."/>
            <person name="Zhong H."/>
            <person name="Wang Y."/>
            <person name="Zhang K."/>
            <person name="Velt A."/>
            <person name="Avia K."/>
            <person name="Holtgrawe D."/>
            <person name="Grimplet J."/>
            <person name="Matus J.T."/>
            <person name="Ware D."/>
            <person name="Wu X."/>
            <person name="Wang H."/>
            <person name="Liu C."/>
            <person name="Fang Y."/>
            <person name="Rustenholz C."/>
            <person name="Cheng Z."/>
            <person name="Xiao H."/>
            <person name="Zhou Y."/>
        </authorList>
    </citation>
    <scope>NUCLEOTIDE SEQUENCE [LARGE SCALE GENOMIC DNA]</scope>
    <source>
        <strain evidence="6">cv. Pinot noir / PN40024</strain>
        <tissue evidence="5">Leaf</tissue>
    </source>
</reference>
<proteinExistence type="predicted"/>
<dbReference type="InterPro" id="IPR035897">
    <property type="entry name" value="Toll_tir_struct_dom_sf"/>
</dbReference>
<dbReference type="EMBL" id="CP126665">
    <property type="protein sequence ID" value="WKA11149.1"/>
    <property type="molecule type" value="Genomic_DNA"/>
</dbReference>
<dbReference type="Gene3D" id="3.40.50.10140">
    <property type="entry name" value="Toll/interleukin-1 receptor homology (TIR) domain"/>
    <property type="match status" value="2"/>
</dbReference>
<feature type="domain" description="TIR" evidence="4">
    <location>
        <begin position="21"/>
        <end position="188"/>
    </location>
</feature>
<dbReference type="InterPro" id="IPR003591">
    <property type="entry name" value="Leu-rich_rpt_typical-subtyp"/>
</dbReference>
<dbReference type="SUPFAM" id="SSF52058">
    <property type="entry name" value="L domain-like"/>
    <property type="match status" value="1"/>
</dbReference>